<accession>A0A6N6JDI8</accession>
<gene>
    <name evidence="1" type="ORF">KIN_13300</name>
</gene>
<evidence type="ECO:0008006" key="3">
    <source>
        <dbReference type="Google" id="ProtNLM"/>
    </source>
</evidence>
<dbReference type="RefSeq" id="WP_159805108.1">
    <property type="nucleotide sequence ID" value="NZ_BLJE01000001.1"/>
</dbReference>
<dbReference type="SUPFAM" id="SSF51621">
    <property type="entry name" value="Phosphoenolpyruvate/pyruvate domain"/>
    <property type="match status" value="1"/>
</dbReference>
<proteinExistence type="predicted"/>
<protein>
    <recommendedName>
        <fullName evidence="3">2-Methylisocitrate lyase, PEP mutase family</fullName>
    </recommendedName>
</protein>
<dbReference type="EMBL" id="BLJE01000001">
    <property type="protein sequence ID" value="GFE64256.1"/>
    <property type="molecule type" value="Genomic_DNA"/>
</dbReference>
<sequence length="266" mass="27725">MTSFRDLHQPGNPFILANAWDAGSAKMLEALGAQAIGTSSAAHAFTLGLPDGGHVTRDQALSHAQDLIAAVTVPVSGDFEDGFGEAPEICAETVRLSAEIGLAGLCIEDVKGASDQAYDFDLSVERIKAAASAARAAKGDVFLVARADGVMTGAYDIEEGLRRIKAFDTAGADGLYIPVPKSMDDLKRVVEATEKPVNVLAAGPYAKISRATYAEMGFARISLGSALARVTHRAINDAAEAMFGNGDFSPLLQAMPGKKVDAMLLG</sequence>
<dbReference type="AlphaFoldDB" id="A0A6N6JDI8"/>
<dbReference type="Pfam" id="PF13714">
    <property type="entry name" value="PEP_mutase"/>
    <property type="match status" value="1"/>
</dbReference>
<name>A0A6N6JDI8_9RHOB</name>
<dbReference type="PANTHER" id="PTHR42905:SF16">
    <property type="entry name" value="CARBOXYPHOSPHONOENOLPYRUVATE PHOSPHONOMUTASE-LIKE PROTEIN (AFU_ORTHOLOGUE AFUA_5G07230)"/>
    <property type="match status" value="1"/>
</dbReference>
<comment type="caution">
    <text evidence="1">The sequence shown here is derived from an EMBL/GenBank/DDBJ whole genome shotgun (WGS) entry which is preliminary data.</text>
</comment>
<evidence type="ECO:0000313" key="1">
    <source>
        <dbReference type="EMBL" id="GFE64256.1"/>
    </source>
</evidence>
<keyword evidence="2" id="KW-1185">Reference proteome</keyword>
<dbReference type="InterPro" id="IPR039556">
    <property type="entry name" value="ICL/PEPM"/>
</dbReference>
<dbReference type="PANTHER" id="PTHR42905">
    <property type="entry name" value="PHOSPHOENOLPYRUVATE CARBOXYLASE"/>
    <property type="match status" value="1"/>
</dbReference>
<dbReference type="Proteomes" id="UP000436822">
    <property type="component" value="Unassembled WGS sequence"/>
</dbReference>
<reference evidence="1 2" key="1">
    <citation type="submission" date="2019-12" db="EMBL/GenBank/DDBJ databases">
        <title>Litoreibacter badius sp. nov., a novel bacteriochlorophyll a-containing bacterium in the genus Litoreibacter.</title>
        <authorList>
            <person name="Kanamuro M."/>
            <person name="Takabe Y."/>
            <person name="Mori K."/>
            <person name="Takaichi S."/>
            <person name="Hanada S."/>
        </authorList>
    </citation>
    <scope>NUCLEOTIDE SEQUENCE [LARGE SCALE GENOMIC DNA]</scope>
    <source>
        <strain evidence="1 2">K6</strain>
    </source>
</reference>
<dbReference type="InterPro" id="IPR015813">
    <property type="entry name" value="Pyrv/PenolPyrv_kinase-like_dom"/>
</dbReference>
<dbReference type="CDD" id="cd00377">
    <property type="entry name" value="ICL_PEPM"/>
    <property type="match status" value="1"/>
</dbReference>
<dbReference type="InterPro" id="IPR040442">
    <property type="entry name" value="Pyrv_kinase-like_dom_sf"/>
</dbReference>
<evidence type="ECO:0000313" key="2">
    <source>
        <dbReference type="Proteomes" id="UP000436822"/>
    </source>
</evidence>
<dbReference type="Gene3D" id="3.20.20.60">
    <property type="entry name" value="Phosphoenolpyruvate-binding domains"/>
    <property type="match status" value="1"/>
</dbReference>
<dbReference type="OrthoDB" id="9785398at2"/>
<dbReference type="GO" id="GO:0003824">
    <property type="term" value="F:catalytic activity"/>
    <property type="evidence" value="ECO:0007669"/>
    <property type="project" value="InterPro"/>
</dbReference>
<organism evidence="1 2">
    <name type="scientific">Litoreibacter roseus</name>
    <dbReference type="NCBI Taxonomy" id="2601869"/>
    <lineage>
        <taxon>Bacteria</taxon>
        <taxon>Pseudomonadati</taxon>
        <taxon>Pseudomonadota</taxon>
        <taxon>Alphaproteobacteria</taxon>
        <taxon>Rhodobacterales</taxon>
        <taxon>Roseobacteraceae</taxon>
        <taxon>Litoreibacter</taxon>
    </lineage>
</organism>